<evidence type="ECO:0000256" key="3">
    <source>
        <dbReference type="ARBA" id="ARBA00022840"/>
    </source>
</evidence>
<dbReference type="CDD" id="cd01991">
    <property type="entry name" value="Asn_synthase_B_C"/>
    <property type="match status" value="1"/>
</dbReference>
<dbReference type="InterPro" id="IPR006426">
    <property type="entry name" value="Asn_synth_AEB"/>
</dbReference>
<name>A0A5B8RFH5_9ZZZZ</name>
<dbReference type="EMBL" id="MN079231">
    <property type="protein sequence ID" value="QEA07336.1"/>
    <property type="molecule type" value="Genomic_DNA"/>
</dbReference>
<dbReference type="Pfam" id="PF00733">
    <property type="entry name" value="Asn_synthase"/>
    <property type="match status" value="1"/>
</dbReference>
<evidence type="ECO:0000259" key="5">
    <source>
        <dbReference type="PROSITE" id="PS51278"/>
    </source>
</evidence>
<gene>
    <name evidence="6" type="primary">asnB_3</name>
    <name evidence="6" type="ORF">KBTEX_03685</name>
</gene>
<dbReference type="PROSITE" id="PS51278">
    <property type="entry name" value="GATASE_TYPE_2"/>
    <property type="match status" value="1"/>
</dbReference>
<keyword evidence="6" id="KW-0436">Ligase</keyword>
<reference evidence="6" key="1">
    <citation type="submission" date="2019-06" db="EMBL/GenBank/DDBJ databases">
        <authorList>
            <person name="Murdoch R.W."/>
            <person name="Fathepure B."/>
        </authorList>
    </citation>
    <scope>NUCLEOTIDE SEQUENCE</scope>
</reference>
<keyword evidence="2" id="KW-0547">Nucleotide-binding</keyword>
<dbReference type="PANTHER" id="PTHR43284">
    <property type="entry name" value="ASPARAGINE SYNTHETASE (GLUTAMINE-HYDROLYZING)"/>
    <property type="match status" value="1"/>
</dbReference>
<dbReference type="AlphaFoldDB" id="A0A5B8RFH5"/>
<keyword evidence="3" id="KW-0067">ATP-binding</keyword>
<keyword evidence="4" id="KW-0315">Glutamine amidotransferase</keyword>
<dbReference type="InterPro" id="IPR001962">
    <property type="entry name" value="Asn_synthase"/>
</dbReference>
<proteinExistence type="inferred from homology"/>
<dbReference type="Gene3D" id="3.40.50.620">
    <property type="entry name" value="HUPs"/>
    <property type="match status" value="2"/>
</dbReference>
<dbReference type="PIRSF" id="PIRSF001589">
    <property type="entry name" value="Asn_synthetase_glu-h"/>
    <property type="match status" value="1"/>
</dbReference>
<dbReference type="SUPFAM" id="SSF52402">
    <property type="entry name" value="Adenine nucleotide alpha hydrolases-like"/>
    <property type="match status" value="1"/>
</dbReference>
<dbReference type="InterPro" id="IPR033738">
    <property type="entry name" value="AsnB_N"/>
</dbReference>
<evidence type="ECO:0000256" key="4">
    <source>
        <dbReference type="ARBA" id="ARBA00022962"/>
    </source>
</evidence>
<dbReference type="SUPFAM" id="SSF56235">
    <property type="entry name" value="N-terminal nucleophile aminohydrolases (Ntn hydrolases)"/>
    <property type="match status" value="1"/>
</dbReference>
<evidence type="ECO:0000313" key="6">
    <source>
        <dbReference type="EMBL" id="QEA07336.1"/>
    </source>
</evidence>
<dbReference type="InterPro" id="IPR014729">
    <property type="entry name" value="Rossmann-like_a/b/a_fold"/>
</dbReference>
<dbReference type="EC" id="6.3.5.4" evidence="6"/>
<dbReference type="GO" id="GO:0006529">
    <property type="term" value="P:asparagine biosynthetic process"/>
    <property type="evidence" value="ECO:0007669"/>
    <property type="project" value="InterPro"/>
</dbReference>
<dbReference type="CDD" id="cd00712">
    <property type="entry name" value="AsnB"/>
    <property type="match status" value="1"/>
</dbReference>
<dbReference type="InterPro" id="IPR029055">
    <property type="entry name" value="Ntn_hydrolases_N"/>
</dbReference>
<dbReference type="InterPro" id="IPR017932">
    <property type="entry name" value="GATase_2_dom"/>
</dbReference>
<dbReference type="GO" id="GO:0005524">
    <property type="term" value="F:ATP binding"/>
    <property type="evidence" value="ECO:0007669"/>
    <property type="project" value="UniProtKB-KW"/>
</dbReference>
<dbReference type="PANTHER" id="PTHR43284:SF1">
    <property type="entry name" value="ASPARAGINE SYNTHETASE"/>
    <property type="match status" value="1"/>
</dbReference>
<comment type="similarity">
    <text evidence="1">Belongs to the asparagine synthetase family.</text>
</comment>
<organism evidence="6">
    <name type="scientific">uncultured organism</name>
    <dbReference type="NCBI Taxonomy" id="155900"/>
    <lineage>
        <taxon>unclassified sequences</taxon>
        <taxon>environmental samples</taxon>
    </lineage>
</organism>
<dbReference type="GO" id="GO:0004066">
    <property type="term" value="F:asparagine synthase (glutamine-hydrolyzing) activity"/>
    <property type="evidence" value="ECO:0007669"/>
    <property type="project" value="UniProtKB-EC"/>
</dbReference>
<protein>
    <submittedName>
        <fullName evidence="6">Asparagine synthetase [glutamine-hydrolyzing] 1</fullName>
        <ecNumber evidence="6">6.3.5.4</ecNumber>
    </submittedName>
</protein>
<evidence type="ECO:0000256" key="2">
    <source>
        <dbReference type="ARBA" id="ARBA00022741"/>
    </source>
</evidence>
<evidence type="ECO:0000256" key="1">
    <source>
        <dbReference type="ARBA" id="ARBA00005752"/>
    </source>
</evidence>
<dbReference type="Gene3D" id="3.60.20.10">
    <property type="entry name" value="Glutamine Phosphoribosylpyrophosphate, subunit 1, domain 1"/>
    <property type="match status" value="1"/>
</dbReference>
<dbReference type="InterPro" id="IPR051786">
    <property type="entry name" value="ASN_synthetase/amidase"/>
</dbReference>
<feature type="domain" description="Glutamine amidotransferase type-2" evidence="5">
    <location>
        <begin position="2"/>
        <end position="220"/>
    </location>
</feature>
<accession>A0A5B8RFH5</accession>
<dbReference type="Pfam" id="PF13522">
    <property type="entry name" value="GATase_6"/>
    <property type="match status" value="1"/>
</dbReference>
<dbReference type="NCBIfam" id="TIGR01536">
    <property type="entry name" value="asn_synth_AEB"/>
    <property type="match status" value="1"/>
</dbReference>
<sequence>MCGIAGLLVPAQSLATAALTQRARGMAAALRHRGPDDSGVWVDADAGIALAHTRLAIQDLSPAGAQPMVSPGGRYRVVFNGEIYNFAALRRDLTAAGVSFRGGSDTEVLAAGVEHWGVEATLAKVRGMFAVAVWDVRGRRLHLARDPLGEKPLYYGAVPGVGVLFGSELKALRAVPGMTTAIDRRALAGLLQYGYVPGPLSIHRGTYKLPPGVLLSLDCAHGPPDDVAPWGRRRGVRLTPFWRLADVAAAGVADSGADDEAGRIDGLDATLREVIGEQLVADVPVGAFLSAGLDSVTVTAIAQAITPRPLRTFTVAFDDPRYDESEAAAGIAAHLGTEHTTLAVTGRDALEVIPGLPRIYDEPFADPSQVPTCLIARRAREHVTVCLSGDGGDEIFAGYNRYLFAGSAAGLAARLPGPLARLAGRGVLALPPQRWDRLAGAATTVLPPLRRLWRPRMGEKLHKLASVLDAGGPAMVYDALMSYWPRGTLPLRDAATPPPSWPPARLEGARALLDECMLWDGLRYLPDDNLVKVDRASMAVALETRVPLLDRRVVEYAWHLPLSMKVRDGRSKWILRRLLDRYVPPALMDRPKSGFSVPVDDWLRGPLRDWADALLAPERLAGEGLLDADAVSRRWREHLGGRRNHGLALWTVLMFEAWYEALPAALPVSAATTWQGGEAMACVER</sequence>